<evidence type="ECO:0000256" key="1">
    <source>
        <dbReference type="SAM" id="MobiDB-lite"/>
    </source>
</evidence>
<dbReference type="NCBIfam" id="TIGR01200">
    <property type="entry name" value="GLPGLI"/>
    <property type="match status" value="1"/>
</dbReference>
<dbReference type="Proteomes" id="UP000199274">
    <property type="component" value="Unassembled WGS sequence"/>
</dbReference>
<protein>
    <submittedName>
        <fullName evidence="2">GLPGLI family protein</fullName>
    </submittedName>
</protein>
<gene>
    <name evidence="2" type="ORF">SAMN04488062_10382</name>
</gene>
<feature type="region of interest" description="Disordered" evidence="1">
    <location>
        <begin position="207"/>
        <end position="229"/>
    </location>
</feature>
<dbReference type="STRING" id="178355.SAMN04488062_10382"/>
<keyword evidence="3" id="KW-1185">Reference proteome</keyword>
<feature type="compositionally biased region" description="Polar residues" evidence="1">
    <location>
        <begin position="211"/>
        <end position="229"/>
    </location>
</feature>
<dbReference type="OrthoDB" id="1068986at2"/>
<dbReference type="EMBL" id="FNDB01000003">
    <property type="protein sequence ID" value="SDG91878.1"/>
    <property type="molecule type" value="Genomic_DNA"/>
</dbReference>
<sequence>MKIKLVILFFLAVLINQSYGQTLKGILTETPLKGIGDETELSKKAAKPMTFSYVFSEKKSIQKLISVEKSSIDTTYIEKYGKKYETTSTVNRSSSITYYKNFDLKKYKVLFTRNEKNTNVKETLPSFDWKLINENKTINGYTCKKATTINTAFNSSQSIVAWYTDQIPVNDGPMHYNGLPGFIIQIEINDNTMLTFDKLVFSKENTPIEEPNNSAPELSFSDYSKQSAK</sequence>
<dbReference type="InterPro" id="IPR005901">
    <property type="entry name" value="GLPGLI"/>
</dbReference>
<organism evidence="2 3">
    <name type="scientific">Flavobacterium omnivorum</name>
    <dbReference type="NCBI Taxonomy" id="178355"/>
    <lineage>
        <taxon>Bacteria</taxon>
        <taxon>Pseudomonadati</taxon>
        <taxon>Bacteroidota</taxon>
        <taxon>Flavobacteriia</taxon>
        <taxon>Flavobacteriales</taxon>
        <taxon>Flavobacteriaceae</taxon>
        <taxon>Flavobacterium</taxon>
    </lineage>
</organism>
<reference evidence="3" key="1">
    <citation type="submission" date="2016-10" db="EMBL/GenBank/DDBJ databases">
        <authorList>
            <person name="Varghese N."/>
            <person name="Submissions S."/>
        </authorList>
    </citation>
    <scope>NUCLEOTIDE SEQUENCE [LARGE SCALE GENOMIC DNA]</scope>
    <source>
        <strain evidence="3">CGMCC 1.2747</strain>
    </source>
</reference>
<dbReference type="AlphaFoldDB" id="A0A1G7Y5X2"/>
<accession>A0A1G7Y5X2</accession>
<dbReference type="RefSeq" id="WP_091255591.1">
    <property type="nucleotide sequence ID" value="NZ_FNDB01000003.1"/>
</dbReference>
<proteinExistence type="predicted"/>
<evidence type="ECO:0000313" key="3">
    <source>
        <dbReference type="Proteomes" id="UP000199274"/>
    </source>
</evidence>
<evidence type="ECO:0000313" key="2">
    <source>
        <dbReference type="EMBL" id="SDG91878.1"/>
    </source>
</evidence>
<name>A0A1G7Y5X2_9FLAO</name>
<dbReference type="Pfam" id="PF22252">
    <property type="entry name" value="PNGase_F-II_N"/>
    <property type="match status" value="1"/>
</dbReference>